<proteinExistence type="inferred from homology"/>
<dbReference type="RefSeq" id="WP_377322334.1">
    <property type="nucleotide sequence ID" value="NZ_JBHSNF010000005.1"/>
</dbReference>
<dbReference type="Proteomes" id="UP001596114">
    <property type="component" value="Unassembled WGS sequence"/>
</dbReference>
<dbReference type="EMBL" id="JBHSNF010000005">
    <property type="protein sequence ID" value="MFC5527585.1"/>
    <property type="molecule type" value="Genomic_DNA"/>
</dbReference>
<evidence type="ECO:0000259" key="3">
    <source>
        <dbReference type="SMART" id="SM00849"/>
    </source>
</evidence>
<protein>
    <submittedName>
        <fullName evidence="4">MBL fold metallo-hydrolase</fullName>
    </submittedName>
</protein>
<dbReference type="PANTHER" id="PTHR42951">
    <property type="entry name" value="METALLO-BETA-LACTAMASE DOMAIN-CONTAINING"/>
    <property type="match status" value="1"/>
</dbReference>
<feature type="domain" description="Metallo-beta-lactamase" evidence="3">
    <location>
        <begin position="54"/>
        <end position="254"/>
    </location>
</feature>
<dbReference type="SUPFAM" id="SSF56281">
    <property type="entry name" value="Metallo-hydrolase/oxidoreductase"/>
    <property type="match status" value="1"/>
</dbReference>
<dbReference type="InterPro" id="IPR001279">
    <property type="entry name" value="Metallo-B-lactamas"/>
</dbReference>
<comment type="similarity">
    <text evidence="1">Belongs to the metallo-beta-lactamase superfamily. Class-B beta-lactamase family.</text>
</comment>
<feature type="signal peptide" evidence="2">
    <location>
        <begin position="1"/>
        <end position="27"/>
    </location>
</feature>
<dbReference type="SMART" id="SM00849">
    <property type="entry name" value="Lactamase_B"/>
    <property type="match status" value="1"/>
</dbReference>
<name>A0ABW0QS39_9GAMM</name>
<dbReference type="InterPro" id="IPR036866">
    <property type="entry name" value="RibonucZ/Hydroxyglut_hydro"/>
</dbReference>
<evidence type="ECO:0000313" key="5">
    <source>
        <dbReference type="Proteomes" id="UP001596114"/>
    </source>
</evidence>
<sequence>MRLPLLPTLLGFFALAVLTGSAAPAHAPDSRREVPVARDMVLIPGTFVPGRQPDGNSIVLRGTEGLIVFDSGRHPAHTRRILDHAHASGLPIVAVVNSHWHLDHVSGNPMLRAAYPQLQVYASHAIEGALTGFLADSRKQAAALIAQHKIPAAQLADVEGDMATIDRGRELLPDHFVEHDGDRMLAGRPVHLGLARDAVTAGDVWLYDPQTRVLLAGDLVTLPAPLLDTACPPRWRAQLATLDALPFVTLVPGHGAAMDHAGFHRYRRAFDALLDCAASHAGDAVCTDRWLHDVEGLVPADRFKLARGLLGYYLDQVLHAPSERRNRYCPA</sequence>
<keyword evidence="5" id="KW-1185">Reference proteome</keyword>
<evidence type="ECO:0000256" key="2">
    <source>
        <dbReference type="SAM" id="SignalP"/>
    </source>
</evidence>
<comment type="caution">
    <text evidence="4">The sequence shown here is derived from an EMBL/GenBank/DDBJ whole genome shotgun (WGS) entry which is preliminary data.</text>
</comment>
<dbReference type="Pfam" id="PF00753">
    <property type="entry name" value="Lactamase_B"/>
    <property type="match status" value="1"/>
</dbReference>
<keyword evidence="2" id="KW-0732">Signal</keyword>
<evidence type="ECO:0000313" key="4">
    <source>
        <dbReference type="EMBL" id="MFC5527585.1"/>
    </source>
</evidence>
<organism evidence="4 5">
    <name type="scientific">Rhodanobacter ginsengisoli</name>
    <dbReference type="NCBI Taxonomy" id="418646"/>
    <lineage>
        <taxon>Bacteria</taxon>
        <taxon>Pseudomonadati</taxon>
        <taxon>Pseudomonadota</taxon>
        <taxon>Gammaproteobacteria</taxon>
        <taxon>Lysobacterales</taxon>
        <taxon>Rhodanobacteraceae</taxon>
        <taxon>Rhodanobacter</taxon>
    </lineage>
</organism>
<dbReference type="InterPro" id="IPR050855">
    <property type="entry name" value="NDM-1-like"/>
</dbReference>
<feature type="chain" id="PRO_5046910988" evidence="2">
    <location>
        <begin position="28"/>
        <end position="331"/>
    </location>
</feature>
<reference evidence="5" key="1">
    <citation type="journal article" date="2019" name="Int. J. Syst. Evol. Microbiol.">
        <title>The Global Catalogue of Microorganisms (GCM) 10K type strain sequencing project: providing services to taxonomists for standard genome sequencing and annotation.</title>
        <authorList>
            <consortium name="The Broad Institute Genomics Platform"/>
            <consortium name="The Broad Institute Genome Sequencing Center for Infectious Disease"/>
            <person name="Wu L."/>
            <person name="Ma J."/>
        </authorList>
    </citation>
    <scope>NUCLEOTIDE SEQUENCE [LARGE SCALE GENOMIC DNA]</scope>
    <source>
        <strain evidence="5">CGMCC 1.16619</strain>
    </source>
</reference>
<gene>
    <name evidence="4" type="ORF">ACFPPA_17715</name>
</gene>
<dbReference type="PANTHER" id="PTHR42951:SF4">
    <property type="entry name" value="ACYL-COENZYME A THIOESTERASE MBLAC2"/>
    <property type="match status" value="1"/>
</dbReference>
<evidence type="ECO:0000256" key="1">
    <source>
        <dbReference type="ARBA" id="ARBA00005250"/>
    </source>
</evidence>
<dbReference type="Gene3D" id="3.60.15.10">
    <property type="entry name" value="Ribonuclease Z/Hydroxyacylglutathione hydrolase-like"/>
    <property type="match status" value="1"/>
</dbReference>
<accession>A0ABW0QS39</accession>